<accession>A0AA48GME3</accession>
<dbReference type="EMBL" id="AP027080">
    <property type="protein sequence ID" value="BDU72524.1"/>
    <property type="molecule type" value="Genomic_DNA"/>
</dbReference>
<reference evidence="4" key="1">
    <citation type="journal article" date="2023" name="Int. J. Syst. Evol. Microbiol.">
        <title>Mesoterricola silvestris gen. nov., sp. nov., Mesoterricola sediminis sp. nov., Geothrix oryzae sp. nov., Geothrix edaphica sp. nov., Geothrix rubra sp. nov., and Geothrix limicola sp. nov., six novel members of Acidobacteriota isolated from soils.</title>
        <authorList>
            <person name="Itoh H."/>
            <person name="Sugisawa Y."/>
            <person name="Mise K."/>
            <person name="Xu Z."/>
            <person name="Kuniyasu M."/>
            <person name="Ushijima N."/>
            <person name="Kawano K."/>
            <person name="Kobayashi E."/>
            <person name="Shiratori Y."/>
            <person name="Masuda Y."/>
            <person name="Senoo K."/>
        </authorList>
    </citation>
    <scope>NUCLEOTIDE SEQUENCE [LARGE SCALE GENOMIC DNA]</scope>
    <source>
        <strain evidence="4">W79</strain>
    </source>
</reference>
<evidence type="ECO:0000256" key="1">
    <source>
        <dbReference type="ARBA" id="ARBA00022729"/>
    </source>
</evidence>
<dbReference type="KEGG" id="msil:METEAL_16980"/>
<dbReference type="Pfam" id="PF13505">
    <property type="entry name" value="OMP_b-brl"/>
    <property type="match status" value="1"/>
</dbReference>
<name>A0AA48GME3_9BACT</name>
<dbReference type="InterPro" id="IPR011250">
    <property type="entry name" value="OMP/PagP_B-barrel"/>
</dbReference>
<dbReference type="Gene3D" id="2.40.160.20">
    <property type="match status" value="1"/>
</dbReference>
<evidence type="ECO:0000259" key="2">
    <source>
        <dbReference type="Pfam" id="PF13505"/>
    </source>
</evidence>
<dbReference type="InterPro" id="IPR027385">
    <property type="entry name" value="Beta-barrel_OMP"/>
</dbReference>
<protein>
    <recommendedName>
        <fullName evidence="2">Outer membrane protein beta-barrel domain-containing protein</fullName>
    </recommendedName>
</protein>
<dbReference type="Proteomes" id="UP001238179">
    <property type="component" value="Chromosome"/>
</dbReference>
<feature type="domain" description="Outer membrane protein beta-barrel" evidence="2">
    <location>
        <begin position="51"/>
        <end position="264"/>
    </location>
</feature>
<gene>
    <name evidence="3" type="ORF">METEAL_16980</name>
</gene>
<keyword evidence="1" id="KW-0732">Signal</keyword>
<dbReference type="AlphaFoldDB" id="A0AA48GME3"/>
<evidence type="ECO:0000313" key="3">
    <source>
        <dbReference type="EMBL" id="BDU72524.1"/>
    </source>
</evidence>
<keyword evidence="4" id="KW-1185">Reference proteome</keyword>
<proteinExistence type="predicted"/>
<organism evidence="3 4">
    <name type="scientific">Mesoterricola silvestris</name>
    <dbReference type="NCBI Taxonomy" id="2927979"/>
    <lineage>
        <taxon>Bacteria</taxon>
        <taxon>Pseudomonadati</taxon>
        <taxon>Acidobacteriota</taxon>
        <taxon>Holophagae</taxon>
        <taxon>Holophagales</taxon>
        <taxon>Holophagaceae</taxon>
        <taxon>Mesoterricola</taxon>
    </lineage>
</organism>
<dbReference type="SUPFAM" id="SSF56925">
    <property type="entry name" value="OMPA-like"/>
    <property type="match status" value="1"/>
</dbReference>
<sequence length="264" mass="27692">MVIKANVAAPSGAGGAVASRGGMTYTAFMFNRLPAKRNPFMGTSLRVLATTAAVLLASGALQAESGIWGGQIGMAQPSGGAKQWVDSTVGVALDVTDTYSLGGQDSVRMRFGYFTFKASSSAPQTLTVPGWAQATYPANTDNEAYAFTYGAEYVRTLPARLYVLAGLGVAYATANRTGTFDLTNAGAGPVKSNYDANNFVPYYCAGLGFQITRSLALEARYQTTSMKAQTRKLDLKGLGIATPAQVAFDKLTVSTLTFGVSLTF</sequence>
<evidence type="ECO:0000313" key="4">
    <source>
        <dbReference type="Proteomes" id="UP001238179"/>
    </source>
</evidence>